<dbReference type="InterPro" id="IPR027271">
    <property type="entry name" value="Acetolactate_synth/TF_NikR_C"/>
</dbReference>
<dbReference type="FunFam" id="3.30.70.1150:FF:000001">
    <property type="entry name" value="Acetolactate synthase small subunit"/>
    <property type="match status" value="1"/>
</dbReference>
<gene>
    <name evidence="10" type="ORF">HX89_05115</name>
</gene>
<dbReference type="Gene3D" id="3.30.70.260">
    <property type="match status" value="1"/>
</dbReference>
<dbReference type="InterPro" id="IPR004789">
    <property type="entry name" value="Acetalactate_synth_ssu"/>
</dbReference>
<keyword evidence="11" id="KW-1185">Reference proteome</keyword>
<keyword evidence="5 8" id="KW-0028">Amino-acid biosynthesis</keyword>
<evidence type="ECO:0000256" key="4">
    <source>
        <dbReference type="ARBA" id="ARBA00011744"/>
    </source>
</evidence>
<comment type="pathway">
    <text evidence="2 8">Amino-acid biosynthesis; L-valine biosynthesis; L-valine from pyruvate: step 1/4.</text>
</comment>
<dbReference type="EMBL" id="CP008889">
    <property type="protein sequence ID" value="AIF40428.1"/>
    <property type="molecule type" value="Genomic_DNA"/>
</dbReference>
<comment type="pathway">
    <text evidence="1 8">Amino-acid biosynthesis; L-isoleucine biosynthesis; L-isoleucine from 2-oxobutanoate: step 1/4.</text>
</comment>
<name>A0A075JK17_9MICO</name>
<dbReference type="GeneID" id="41840567"/>
<dbReference type="CDD" id="cd04878">
    <property type="entry name" value="ACT_AHAS"/>
    <property type="match status" value="1"/>
</dbReference>
<dbReference type="InterPro" id="IPR039557">
    <property type="entry name" value="AHAS_ACT"/>
</dbReference>
<dbReference type="InterPro" id="IPR045865">
    <property type="entry name" value="ACT-like_dom_sf"/>
</dbReference>
<feature type="domain" description="ACT" evidence="9">
    <location>
        <begin position="7"/>
        <end position="81"/>
    </location>
</feature>
<dbReference type="UniPathway" id="UPA00049">
    <property type="reaction ID" value="UER00059"/>
</dbReference>
<dbReference type="GO" id="GO:1990610">
    <property type="term" value="F:acetolactate synthase regulator activity"/>
    <property type="evidence" value="ECO:0007669"/>
    <property type="project" value="UniProtKB-UniRule"/>
</dbReference>
<keyword evidence="6 8" id="KW-0100">Branched-chain amino acid biosynthesis</keyword>
<dbReference type="GO" id="GO:0005829">
    <property type="term" value="C:cytosol"/>
    <property type="evidence" value="ECO:0007669"/>
    <property type="project" value="TreeGrafter"/>
</dbReference>
<dbReference type="InterPro" id="IPR054480">
    <property type="entry name" value="AHAS_small-like_ACT"/>
</dbReference>
<evidence type="ECO:0000256" key="7">
    <source>
        <dbReference type="ARBA" id="ARBA00048670"/>
    </source>
</evidence>
<comment type="similarity">
    <text evidence="3 8">Belongs to the acetolactate synthase small subunit family.</text>
</comment>
<dbReference type="UniPathway" id="UPA00047">
    <property type="reaction ID" value="UER00055"/>
</dbReference>
<evidence type="ECO:0000256" key="8">
    <source>
        <dbReference type="RuleBase" id="RU368092"/>
    </source>
</evidence>
<dbReference type="OrthoDB" id="9787365at2"/>
<protein>
    <recommendedName>
        <fullName evidence="8">Acetolactate synthase small subunit</fullName>
        <shortName evidence="8">AHAS</shortName>
        <shortName evidence="8">ALS</shortName>
        <ecNumber evidence="8">2.2.1.6</ecNumber>
    </recommendedName>
    <alternativeName>
        <fullName evidence="8">Acetohydroxy-acid synthase small subunit</fullName>
    </alternativeName>
</protein>
<evidence type="ECO:0000259" key="9">
    <source>
        <dbReference type="PROSITE" id="PS51671"/>
    </source>
</evidence>
<dbReference type="InterPro" id="IPR019455">
    <property type="entry name" value="Acetolactate_synth_ssu_C"/>
</dbReference>
<comment type="catalytic activity">
    <reaction evidence="7 8">
        <text>2 pyruvate + H(+) = (2S)-2-acetolactate + CO2</text>
        <dbReference type="Rhea" id="RHEA:25249"/>
        <dbReference type="ChEBI" id="CHEBI:15361"/>
        <dbReference type="ChEBI" id="CHEBI:15378"/>
        <dbReference type="ChEBI" id="CHEBI:16526"/>
        <dbReference type="ChEBI" id="CHEBI:58476"/>
        <dbReference type="EC" id="2.2.1.6"/>
    </reaction>
</comment>
<dbReference type="GO" id="GO:0003984">
    <property type="term" value="F:acetolactate synthase activity"/>
    <property type="evidence" value="ECO:0007669"/>
    <property type="project" value="UniProtKB-UniRule"/>
</dbReference>
<dbReference type="KEGG" id="dni:HX89_05115"/>
<evidence type="ECO:0000313" key="10">
    <source>
        <dbReference type="EMBL" id="AIF40428.1"/>
    </source>
</evidence>
<dbReference type="RefSeq" id="WP_038567469.1">
    <property type="nucleotide sequence ID" value="NZ_CP008889.1"/>
</dbReference>
<comment type="function">
    <text evidence="8">Catalyzes the conversion of 2 pyruvate molecules into acetolactate in the first common step of the biosynthetic pathway of the branched-amino acids such as leucine, isoleucine, and valine.</text>
</comment>
<dbReference type="InterPro" id="IPR002912">
    <property type="entry name" value="ACT_dom"/>
</dbReference>
<dbReference type="PANTHER" id="PTHR30239">
    <property type="entry name" value="ACETOLACTATE SYNTHASE SMALL SUBUNIT"/>
    <property type="match status" value="1"/>
</dbReference>
<organism evidence="10 11">
    <name type="scientific">Dermacoccus nishinomiyaensis</name>
    <dbReference type="NCBI Taxonomy" id="1274"/>
    <lineage>
        <taxon>Bacteria</taxon>
        <taxon>Bacillati</taxon>
        <taxon>Actinomycetota</taxon>
        <taxon>Actinomycetes</taxon>
        <taxon>Micrococcales</taxon>
        <taxon>Dermacoccaceae</taxon>
        <taxon>Dermacoccus</taxon>
    </lineage>
</organism>
<evidence type="ECO:0000256" key="2">
    <source>
        <dbReference type="ARBA" id="ARBA00005025"/>
    </source>
</evidence>
<dbReference type="NCBIfam" id="TIGR00119">
    <property type="entry name" value="acolac_sm"/>
    <property type="match status" value="1"/>
</dbReference>
<comment type="subunit">
    <text evidence="4 8">Dimer of large and small chains.</text>
</comment>
<evidence type="ECO:0000256" key="5">
    <source>
        <dbReference type="ARBA" id="ARBA00022605"/>
    </source>
</evidence>
<dbReference type="AlphaFoldDB" id="A0A075JK17"/>
<evidence type="ECO:0000256" key="6">
    <source>
        <dbReference type="ARBA" id="ARBA00023304"/>
    </source>
</evidence>
<accession>A0A075JK17</accession>
<evidence type="ECO:0000256" key="1">
    <source>
        <dbReference type="ARBA" id="ARBA00004974"/>
    </source>
</evidence>
<dbReference type="FunFam" id="3.30.70.260:FF:000001">
    <property type="entry name" value="Acetolactate synthase, small subunit"/>
    <property type="match status" value="1"/>
</dbReference>
<evidence type="ECO:0000256" key="3">
    <source>
        <dbReference type="ARBA" id="ARBA00006341"/>
    </source>
</evidence>
<dbReference type="GO" id="GO:0009097">
    <property type="term" value="P:isoleucine biosynthetic process"/>
    <property type="evidence" value="ECO:0007669"/>
    <property type="project" value="UniProtKB-UniRule"/>
</dbReference>
<dbReference type="PANTHER" id="PTHR30239:SF0">
    <property type="entry name" value="ACETOLACTATE SYNTHASE SMALL SUBUNIT 1, CHLOROPLASTIC"/>
    <property type="match status" value="1"/>
</dbReference>
<dbReference type="SUPFAM" id="SSF55021">
    <property type="entry name" value="ACT-like"/>
    <property type="match status" value="2"/>
</dbReference>
<dbReference type="EC" id="2.2.1.6" evidence="8"/>
<reference evidence="10 11" key="1">
    <citation type="submission" date="2014-07" db="EMBL/GenBank/DDBJ databases">
        <title>Genome Sequencing of Dermacoccus nishinomiyaensis.</title>
        <authorList>
            <person name="Hong K.W."/>
            <person name="Chan K.G."/>
        </authorList>
    </citation>
    <scope>NUCLEOTIDE SEQUENCE [LARGE SCALE GENOMIC DNA]</scope>
    <source>
        <strain evidence="10 11">M25</strain>
    </source>
</reference>
<dbReference type="Pfam" id="PF10369">
    <property type="entry name" value="ALS_ss_C"/>
    <property type="match status" value="1"/>
</dbReference>
<dbReference type="Gene3D" id="3.30.70.1150">
    <property type="entry name" value="ACT-like. Chain A, domain 2"/>
    <property type="match status" value="1"/>
</dbReference>
<dbReference type="Proteomes" id="UP000027986">
    <property type="component" value="Chromosome"/>
</dbReference>
<dbReference type="PROSITE" id="PS51671">
    <property type="entry name" value="ACT"/>
    <property type="match status" value="1"/>
</dbReference>
<sequence>MTTNRHILSVLVENKSGVLARISGLISRRGFNIHSLAVGETEDPHVSRMTVTVDADDVALEQVVKQLNKLVEVLKVVELDHASAIERQLVLFKVKADAATRSQIIDLVTMFRANIIDVTNESVVIEATGTLAKLEALLTTLEPFGIRELVQSGVVGLGRGSKAISARDKKKN</sequence>
<dbReference type="eggNOG" id="COG0440">
    <property type="taxonomic scope" value="Bacteria"/>
</dbReference>
<dbReference type="HOGENOM" id="CLU_055003_1_3_11"/>
<dbReference type="GO" id="GO:0009099">
    <property type="term" value="P:L-valine biosynthetic process"/>
    <property type="evidence" value="ECO:0007669"/>
    <property type="project" value="UniProtKB-UniRule"/>
</dbReference>
<proteinExistence type="inferred from homology"/>
<keyword evidence="8" id="KW-0808">Transferase</keyword>
<evidence type="ECO:0000313" key="11">
    <source>
        <dbReference type="Proteomes" id="UP000027986"/>
    </source>
</evidence>
<dbReference type="Pfam" id="PF22629">
    <property type="entry name" value="ACT_AHAS_ss"/>
    <property type="match status" value="1"/>
</dbReference>
<dbReference type="NCBIfam" id="NF008864">
    <property type="entry name" value="PRK11895.1"/>
    <property type="match status" value="1"/>
</dbReference>